<dbReference type="Pfam" id="PF09084">
    <property type="entry name" value="NMT1"/>
    <property type="match status" value="1"/>
</dbReference>
<dbReference type="EMBL" id="JACBYR010000001">
    <property type="protein sequence ID" value="NYE83737.1"/>
    <property type="molecule type" value="Genomic_DNA"/>
</dbReference>
<evidence type="ECO:0000256" key="1">
    <source>
        <dbReference type="SAM" id="SignalP"/>
    </source>
</evidence>
<reference evidence="3 4" key="1">
    <citation type="submission" date="2020-07" db="EMBL/GenBank/DDBJ databases">
        <title>Genomic Encyclopedia of Type Strains, Phase IV (KMG-V): Genome sequencing to study the core and pangenomes of soil and plant-associated prokaryotes.</title>
        <authorList>
            <person name="Whitman W."/>
        </authorList>
    </citation>
    <scope>NUCLEOTIDE SEQUENCE [LARGE SCALE GENOMIC DNA]</scope>
    <source>
        <strain evidence="3 4">SAS40</strain>
    </source>
</reference>
<dbReference type="PANTHER" id="PTHR30024">
    <property type="entry name" value="ALIPHATIC SULFONATES-BINDING PROTEIN-RELATED"/>
    <property type="match status" value="1"/>
</dbReference>
<dbReference type="Proteomes" id="UP000542125">
    <property type="component" value="Unassembled WGS sequence"/>
</dbReference>
<evidence type="ECO:0000313" key="3">
    <source>
        <dbReference type="EMBL" id="NYE83737.1"/>
    </source>
</evidence>
<feature type="chain" id="PRO_5031386543" evidence="1">
    <location>
        <begin position="29"/>
        <end position="326"/>
    </location>
</feature>
<dbReference type="InterPro" id="IPR015168">
    <property type="entry name" value="SsuA/THI5"/>
</dbReference>
<dbReference type="Gene3D" id="3.40.190.10">
    <property type="entry name" value="Periplasmic binding protein-like II"/>
    <property type="match status" value="2"/>
</dbReference>
<organism evidence="3 4">
    <name type="scientific">Pigmentiphaga litoralis</name>
    <dbReference type="NCBI Taxonomy" id="516702"/>
    <lineage>
        <taxon>Bacteria</taxon>
        <taxon>Pseudomonadati</taxon>
        <taxon>Pseudomonadota</taxon>
        <taxon>Betaproteobacteria</taxon>
        <taxon>Burkholderiales</taxon>
        <taxon>Alcaligenaceae</taxon>
        <taxon>Pigmentiphaga</taxon>
    </lineage>
</organism>
<feature type="domain" description="SsuA/THI5-like" evidence="2">
    <location>
        <begin position="43"/>
        <end position="262"/>
    </location>
</feature>
<sequence length="326" mass="34130">MKLRHGFTAAVGTAAVLLAGLFAAPASAADKVKVGVFPSSSALPYFVALHRGYFKDVGIEVETVPLANHPLIVQSMVAGTIDIASNLVTLEGANINARRPNTLSYIALNGQNAQYITEQFVVKSSSTAKSLKDLKGTKLFSAPGPANIGSARAVLKAIGLEENKDYTIQEQQLSVHLGALQGGQFDGGYTLEPIASNIIAQGVGRRLEAGVISTHLLGNKDALAFAAGAAISGKLLADNPDLAKRFASAWAKGAKDANTDPKVRDYLAQDMNTPAALAPTVPLAKIVMVSDLSPADLTSFQKFVDIGVSLGVVKDKIDTATFIKKF</sequence>
<feature type="signal peptide" evidence="1">
    <location>
        <begin position="1"/>
        <end position="28"/>
    </location>
</feature>
<name>A0A7Y9IVB3_9BURK</name>
<dbReference type="RefSeq" id="WP_179587514.1">
    <property type="nucleotide sequence ID" value="NZ_JACBYR010000001.1"/>
</dbReference>
<dbReference type="SUPFAM" id="SSF53850">
    <property type="entry name" value="Periplasmic binding protein-like II"/>
    <property type="match status" value="1"/>
</dbReference>
<protein>
    <submittedName>
        <fullName evidence="3">NitT/TauT family transport system substrate-binding protein</fullName>
    </submittedName>
</protein>
<gene>
    <name evidence="3" type="ORF">FHW18_003008</name>
</gene>
<keyword evidence="1" id="KW-0732">Signal</keyword>
<accession>A0A7Y9IVB3</accession>
<comment type="caution">
    <text evidence="3">The sequence shown here is derived from an EMBL/GenBank/DDBJ whole genome shotgun (WGS) entry which is preliminary data.</text>
</comment>
<dbReference type="AlphaFoldDB" id="A0A7Y9IVB3"/>
<proteinExistence type="predicted"/>
<evidence type="ECO:0000259" key="2">
    <source>
        <dbReference type="Pfam" id="PF09084"/>
    </source>
</evidence>
<evidence type="ECO:0000313" key="4">
    <source>
        <dbReference type="Proteomes" id="UP000542125"/>
    </source>
</evidence>
<keyword evidence="4" id="KW-1185">Reference proteome</keyword>